<dbReference type="EMBL" id="HBIR01045983">
    <property type="protein sequence ID" value="CAE0580008.1"/>
    <property type="molecule type" value="Transcribed_RNA"/>
</dbReference>
<evidence type="ECO:0000256" key="1">
    <source>
        <dbReference type="SAM" id="MobiDB-lite"/>
    </source>
</evidence>
<dbReference type="AlphaFoldDB" id="A0A6V2V4S2"/>
<name>A0A6V2V4S2_EMIHU</name>
<dbReference type="EMBL" id="HBIR01045984">
    <property type="protein sequence ID" value="CAE0580011.1"/>
    <property type="molecule type" value="Transcribed_RNA"/>
</dbReference>
<evidence type="ECO:0000313" key="4">
    <source>
        <dbReference type="EMBL" id="CAE0580011.1"/>
    </source>
</evidence>
<organism evidence="3">
    <name type="scientific">Emiliania huxleyi</name>
    <name type="common">Coccolithophore</name>
    <name type="synonym">Pontosphaera huxleyi</name>
    <dbReference type="NCBI Taxonomy" id="2903"/>
    <lineage>
        <taxon>Eukaryota</taxon>
        <taxon>Haptista</taxon>
        <taxon>Haptophyta</taxon>
        <taxon>Prymnesiophyceae</taxon>
        <taxon>Isochrysidales</taxon>
        <taxon>Noelaerhabdaceae</taxon>
        <taxon>Emiliania</taxon>
    </lineage>
</organism>
<gene>
    <name evidence="3" type="ORF">EHUX00137_LOCUS35906</name>
    <name evidence="4" type="ORF">EHUX00137_LOCUS35907</name>
</gene>
<reference evidence="3" key="1">
    <citation type="submission" date="2021-01" db="EMBL/GenBank/DDBJ databases">
        <authorList>
            <person name="Corre E."/>
            <person name="Pelletier E."/>
            <person name="Niang G."/>
            <person name="Scheremetjew M."/>
            <person name="Finn R."/>
            <person name="Kale V."/>
            <person name="Holt S."/>
            <person name="Cochrane G."/>
            <person name="Meng A."/>
            <person name="Brown T."/>
            <person name="Cohen L."/>
        </authorList>
    </citation>
    <scope>NUCLEOTIDE SEQUENCE</scope>
    <source>
        <strain evidence="3">379</strain>
    </source>
</reference>
<feature type="region of interest" description="Disordered" evidence="1">
    <location>
        <begin position="23"/>
        <end position="49"/>
    </location>
</feature>
<keyword evidence="2" id="KW-0732">Signal</keyword>
<evidence type="ECO:0000256" key="2">
    <source>
        <dbReference type="SAM" id="SignalP"/>
    </source>
</evidence>
<feature type="chain" id="PRO_5036192651" evidence="2">
    <location>
        <begin position="21"/>
        <end position="309"/>
    </location>
</feature>
<protein>
    <submittedName>
        <fullName evidence="3">Uncharacterized protein</fullName>
    </submittedName>
</protein>
<proteinExistence type="predicted"/>
<evidence type="ECO:0000313" key="3">
    <source>
        <dbReference type="EMBL" id="CAE0580008.1"/>
    </source>
</evidence>
<sequence>MSLRLLLPPLLWILSRGCTSAPLPPRSIGRRPAPITDSPRSRRRSPPLSDRAAFLSRRAAAAAALPLLPALLLPSPPASAREGYDLETAFALTAVLDLRAMVLDVDRRLFAGLLRSPPATSVTAEEGAGARAEVRRLLSPDVSPRERVRDALSLARKARRIELCSAGRGCAATEAEEHAREAQERLAAILEYGAFDGRRTNALNEPVPLMTPDELRFVHRALVSAQRELTAAFDCFGADERREAARFAARAAKGDLVSLGLDAQARQILDGQDRAIGDAIRGLGGPPPSLYADDLQRQNDALLAGSDGR</sequence>
<feature type="signal peptide" evidence="2">
    <location>
        <begin position="1"/>
        <end position="20"/>
    </location>
</feature>
<accession>A0A6V2V4S2</accession>